<protein>
    <submittedName>
        <fullName evidence="1">Uncharacterized protein</fullName>
    </submittedName>
</protein>
<sequence>MTVTESIKEAVGLGHGSSPSGPATHEQMSDAKLPLAYRDSCAHLLIPLNRCRFETYYMPWKCENERHSYEKCQYDEFKLRVSKMDELRSARDGARSNPAFAPRDGSVKKDLEMPWTSGGQGQKELADSAGNMV</sequence>
<dbReference type="Proteomes" id="UP001186974">
    <property type="component" value="Unassembled WGS sequence"/>
</dbReference>
<evidence type="ECO:0000313" key="1">
    <source>
        <dbReference type="EMBL" id="KAK3055397.1"/>
    </source>
</evidence>
<dbReference type="EMBL" id="JAWDJW010009817">
    <property type="protein sequence ID" value="KAK3055397.1"/>
    <property type="molecule type" value="Genomic_DNA"/>
</dbReference>
<gene>
    <name evidence="1" type="ORF">LTS18_011834</name>
</gene>
<proteinExistence type="predicted"/>
<reference evidence="1" key="1">
    <citation type="submission" date="2024-09" db="EMBL/GenBank/DDBJ databases">
        <title>Black Yeasts Isolated from many extreme environments.</title>
        <authorList>
            <person name="Coleine C."/>
            <person name="Stajich J.E."/>
            <person name="Selbmann L."/>
        </authorList>
    </citation>
    <scope>NUCLEOTIDE SEQUENCE</scope>
    <source>
        <strain evidence="1">CCFEE 5737</strain>
    </source>
</reference>
<organism evidence="1 2">
    <name type="scientific">Coniosporium uncinatum</name>
    <dbReference type="NCBI Taxonomy" id="93489"/>
    <lineage>
        <taxon>Eukaryota</taxon>
        <taxon>Fungi</taxon>
        <taxon>Dikarya</taxon>
        <taxon>Ascomycota</taxon>
        <taxon>Pezizomycotina</taxon>
        <taxon>Dothideomycetes</taxon>
        <taxon>Dothideomycetes incertae sedis</taxon>
        <taxon>Coniosporium</taxon>
    </lineage>
</organism>
<accession>A0ACC3CYF8</accession>
<comment type="caution">
    <text evidence="1">The sequence shown here is derived from an EMBL/GenBank/DDBJ whole genome shotgun (WGS) entry which is preliminary data.</text>
</comment>
<evidence type="ECO:0000313" key="2">
    <source>
        <dbReference type="Proteomes" id="UP001186974"/>
    </source>
</evidence>
<name>A0ACC3CYF8_9PEZI</name>
<keyword evidence="2" id="KW-1185">Reference proteome</keyword>